<evidence type="ECO:0000313" key="3">
    <source>
        <dbReference type="Proteomes" id="UP000606922"/>
    </source>
</evidence>
<dbReference type="SMART" id="SM00567">
    <property type="entry name" value="EZ_HEAT"/>
    <property type="match status" value="1"/>
</dbReference>
<sequence>MTTHTPKNQPNDDSPAERIAKVVAELGEDDVIARATALIAGLNAGEEFLLAVGGRHAQGILDGAPALYWPEVWGARTFLYVWNDSAIPAVLAGLGNQAWRVREMSAKVVARRELQYPAEVAALATDEVARVRAQAARALGEIGSADEVDVLRSLLKDPEIEVRREAGGALKKLRAKLPAAEAPGASDGSTASDGSGEAPNEG</sequence>
<dbReference type="InterPro" id="IPR016024">
    <property type="entry name" value="ARM-type_fold"/>
</dbReference>
<keyword evidence="3" id="KW-1185">Reference proteome</keyword>
<evidence type="ECO:0008006" key="4">
    <source>
        <dbReference type="Google" id="ProtNLM"/>
    </source>
</evidence>
<name>A0A916SBY5_9MICO</name>
<reference evidence="2" key="2">
    <citation type="submission" date="2020-09" db="EMBL/GenBank/DDBJ databases">
        <authorList>
            <person name="Sun Q."/>
            <person name="Zhou Y."/>
        </authorList>
    </citation>
    <scope>NUCLEOTIDE SEQUENCE</scope>
    <source>
        <strain evidence="2">CGMCC 1.12813</strain>
    </source>
</reference>
<evidence type="ECO:0000256" key="1">
    <source>
        <dbReference type="SAM" id="MobiDB-lite"/>
    </source>
</evidence>
<comment type="caution">
    <text evidence="2">The sequence shown here is derived from an EMBL/GenBank/DDBJ whole genome shotgun (WGS) entry which is preliminary data.</text>
</comment>
<dbReference type="Gene3D" id="1.25.10.10">
    <property type="entry name" value="Leucine-rich Repeat Variant"/>
    <property type="match status" value="1"/>
</dbReference>
<dbReference type="SUPFAM" id="SSF48371">
    <property type="entry name" value="ARM repeat"/>
    <property type="match status" value="1"/>
</dbReference>
<dbReference type="InterPro" id="IPR004155">
    <property type="entry name" value="PBS_lyase_HEAT"/>
</dbReference>
<dbReference type="RefSeq" id="WP_188508809.1">
    <property type="nucleotide sequence ID" value="NZ_BMGB01000001.1"/>
</dbReference>
<dbReference type="AlphaFoldDB" id="A0A916SBY5"/>
<evidence type="ECO:0000313" key="2">
    <source>
        <dbReference type="EMBL" id="GGA90512.1"/>
    </source>
</evidence>
<proteinExistence type="predicted"/>
<dbReference type="Proteomes" id="UP000606922">
    <property type="component" value="Unassembled WGS sequence"/>
</dbReference>
<feature type="region of interest" description="Disordered" evidence="1">
    <location>
        <begin position="175"/>
        <end position="202"/>
    </location>
</feature>
<dbReference type="EMBL" id="BMGB01000001">
    <property type="protein sequence ID" value="GGA90512.1"/>
    <property type="molecule type" value="Genomic_DNA"/>
</dbReference>
<protein>
    <recommendedName>
        <fullName evidence="4">HEAT repeat domain-containing protein</fullName>
    </recommendedName>
</protein>
<dbReference type="InterPro" id="IPR011989">
    <property type="entry name" value="ARM-like"/>
</dbReference>
<gene>
    <name evidence="2" type="ORF">GCM10010979_01500</name>
</gene>
<accession>A0A916SBY5</accession>
<dbReference type="Pfam" id="PF13646">
    <property type="entry name" value="HEAT_2"/>
    <property type="match status" value="1"/>
</dbReference>
<feature type="compositionally biased region" description="Low complexity" evidence="1">
    <location>
        <begin position="176"/>
        <end position="202"/>
    </location>
</feature>
<organism evidence="2 3">
    <name type="scientific">Conyzicola nivalis</name>
    <dbReference type="NCBI Taxonomy" id="1477021"/>
    <lineage>
        <taxon>Bacteria</taxon>
        <taxon>Bacillati</taxon>
        <taxon>Actinomycetota</taxon>
        <taxon>Actinomycetes</taxon>
        <taxon>Micrococcales</taxon>
        <taxon>Microbacteriaceae</taxon>
        <taxon>Conyzicola</taxon>
    </lineage>
</organism>
<reference evidence="2" key="1">
    <citation type="journal article" date="2014" name="Int. J. Syst. Evol. Microbiol.">
        <title>Complete genome sequence of Corynebacterium casei LMG S-19264T (=DSM 44701T), isolated from a smear-ripened cheese.</title>
        <authorList>
            <consortium name="US DOE Joint Genome Institute (JGI-PGF)"/>
            <person name="Walter F."/>
            <person name="Albersmeier A."/>
            <person name="Kalinowski J."/>
            <person name="Ruckert C."/>
        </authorList>
    </citation>
    <scope>NUCLEOTIDE SEQUENCE</scope>
    <source>
        <strain evidence="2">CGMCC 1.12813</strain>
    </source>
</reference>